<dbReference type="EMBL" id="JBHSKN010000022">
    <property type="protein sequence ID" value="MFC5243167.1"/>
    <property type="molecule type" value="Genomic_DNA"/>
</dbReference>
<sequence length="59" mass="6370">MTEETELIFRCSGGACGSPKVFTELVRRGCRVSVSTVAKLMAELGLAGRKVKAVLNLER</sequence>
<accession>A0ABW0E073</accession>
<evidence type="ECO:0000313" key="2">
    <source>
        <dbReference type="EMBL" id="MFC5243167.1"/>
    </source>
</evidence>
<evidence type="ECO:0000259" key="1">
    <source>
        <dbReference type="Pfam" id="PF13276"/>
    </source>
</evidence>
<name>A0ABW0E073_9ACTN</name>
<keyword evidence="3" id="KW-1185">Reference proteome</keyword>
<dbReference type="InterPro" id="IPR025948">
    <property type="entry name" value="HTH-like_dom"/>
</dbReference>
<feature type="domain" description="HTH-like" evidence="1">
    <location>
        <begin position="8"/>
        <end position="51"/>
    </location>
</feature>
<dbReference type="RefSeq" id="WP_344559034.1">
    <property type="nucleotide sequence ID" value="NZ_BAAATG010000012.1"/>
</dbReference>
<organism evidence="2 3">
    <name type="scientific">Streptomyces atrovirens</name>
    <dbReference type="NCBI Taxonomy" id="285556"/>
    <lineage>
        <taxon>Bacteria</taxon>
        <taxon>Bacillati</taxon>
        <taxon>Actinomycetota</taxon>
        <taxon>Actinomycetes</taxon>
        <taxon>Kitasatosporales</taxon>
        <taxon>Streptomycetaceae</taxon>
        <taxon>Streptomyces</taxon>
    </lineage>
</organism>
<comment type="caution">
    <text evidence="2">The sequence shown here is derived from an EMBL/GenBank/DDBJ whole genome shotgun (WGS) entry which is preliminary data.</text>
</comment>
<dbReference type="Pfam" id="PF13276">
    <property type="entry name" value="HTH_21"/>
    <property type="match status" value="1"/>
</dbReference>
<evidence type="ECO:0000313" key="3">
    <source>
        <dbReference type="Proteomes" id="UP001596035"/>
    </source>
</evidence>
<proteinExistence type="predicted"/>
<dbReference type="Proteomes" id="UP001596035">
    <property type="component" value="Unassembled WGS sequence"/>
</dbReference>
<protein>
    <submittedName>
        <fullName evidence="2">IS3 family transposase</fullName>
    </submittedName>
</protein>
<reference evidence="3" key="1">
    <citation type="journal article" date="2019" name="Int. J. Syst. Evol. Microbiol.">
        <title>The Global Catalogue of Microorganisms (GCM) 10K type strain sequencing project: providing services to taxonomists for standard genome sequencing and annotation.</title>
        <authorList>
            <consortium name="The Broad Institute Genomics Platform"/>
            <consortium name="The Broad Institute Genome Sequencing Center for Infectious Disease"/>
            <person name="Wu L."/>
            <person name="Ma J."/>
        </authorList>
    </citation>
    <scope>NUCLEOTIDE SEQUENCE [LARGE SCALE GENOMIC DNA]</scope>
    <source>
        <strain evidence="3">CGMCC 4.7131</strain>
    </source>
</reference>
<gene>
    <name evidence="2" type="ORF">ACFPWV_25215</name>
</gene>